<sequence>MNAEPLRPSPNLSAEEARSWLSALADGEADATEPACAAWRQDAEARRTWHAYQLIGDVMRSEDLARPAAGDAAFLAGLRERLAAEPVVLAPEPVPAAAPSAVVSARRRQAWLMPVAAAAGFAVVAGVLVVARVGLPGGAVDAPAGFAGAGNPAVAVVPVANGVTRPVSVGQADGEAVLRDERLDEYLRAHQIARGGATITAPSSALRRVDLAVPAQAPR</sequence>
<dbReference type="PANTHER" id="PTHR38104">
    <property type="match status" value="1"/>
</dbReference>
<gene>
    <name evidence="3" type="ORF">EOE66_16120</name>
</gene>
<dbReference type="PANTHER" id="PTHR38104:SF1">
    <property type="entry name" value="ANTI-SIGMA-E FACTOR RSEA"/>
    <property type="match status" value="1"/>
</dbReference>
<evidence type="ECO:0000313" key="3">
    <source>
        <dbReference type="EMBL" id="RVU44220.1"/>
    </source>
</evidence>
<organism evidence="3 4">
    <name type="scientific">Rubrivivax rivuli</name>
    <dbReference type="NCBI Taxonomy" id="1862385"/>
    <lineage>
        <taxon>Bacteria</taxon>
        <taxon>Pseudomonadati</taxon>
        <taxon>Pseudomonadota</taxon>
        <taxon>Betaproteobacteria</taxon>
        <taxon>Burkholderiales</taxon>
        <taxon>Sphaerotilaceae</taxon>
        <taxon>Rubrivivax</taxon>
    </lineage>
</organism>
<proteinExistence type="predicted"/>
<keyword evidence="1" id="KW-0472">Membrane</keyword>
<dbReference type="GO" id="GO:0016989">
    <property type="term" value="F:sigma factor antagonist activity"/>
    <property type="evidence" value="ECO:0007669"/>
    <property type="project" value="InterPro"/>
</dbReference>
<dbReference type="Gene3D" id="1.10.10.880">
    <property type="entry name" value="Anti sigma-E protein RseA, N-terminal domain"/>
    <property type="match status" value="1"/>
</dbReference>
<dbReference type="OrthoDB" id="8561243at2"/>
<dbReference type="InterPro" id="IPR052383">
    <property type="entry name" value="Anti-sigma-E_RseA-like"/>
</dbReference>
<feature type="domain" description="Anti sigma-E protein RseA N-terminal" evidence="2">
    <location>
        <begin position="19"/>
        <end position="100"/>
    </location>
</feature>
<keyword evidence="4" id="KW-1185">Reference proteome</keyword>
<dbReference type="EMBL" id="SACR01000005">
    <property type="protein sequence ID" value="RVU44220.1"/>
    <property type="molecule type" value="Genomic_DNA"/>
</dbReference>
<evidence type="ECO:0000256" key="1">
    <source>
        <dbReference type="SAM" id="Phobius"/>
    </source>
</evidence>
<dbReference type="AlphaFoldDB" id="A0A437RBR9"/>
<protein>
    <submittedName>
        <fullName evidence="3">Anti-sigma 24 factor</fullName>
    </submittedName>
</protein>
<dbReference type="InterPro" id="IPR036147">
    <property type="entry name" value="Anti-sigma_E_RseA_N_sf"/>
</dbReference>
<keyword evidence="1" id="KW-0812">Transmembrane</keyword>
<dbReference type="Pfam" id="PF03872">
    <property type="entry name" value="RseA_N"/>
    <property type="match status" value="1"/>
</dbReference>
<dbReference type="SUPFAM" id="SSF89069">
    <property type="entry name" value="N-terminal, cytoplasmic domain of anti-sigmaE factor RseA"/>
    <property type="match status" value="1"/>
</dbReference>
<dbReference type="Proteomes" id="UP000285575">
    <property type="component" value="Unassembled WGS sequence"/>
</dbReference>
<dbReference type="RefSeq" id="WP_128229770.1">
    <property type="nucleotide sequence ID" value="NZ_SACR01000005.1"/>
</dbReference>
<dbReference type="InterPro" id="IPR005572">
    <property type="entry name" value="Anti-sigma_E_RseA_N"/>
</dbReference>
<comment type="caution">
    <text evidence="3">The sequence shown here is derived from an EMBL/GenBank/DDBJ whole genome shotgun (WGS) entry which is preliminary data.</text>
</comment>
<dbReference type="CDD" id="cd16328">
    <property type="entry name" value="RseA_N"/>
    <property type="match status" value="1"/>
</dbReference>
<accession>A0A437RBR9</accession>
<name>A0A437RBR9_9BURK</name>
<keyword evidence="1" id="KW-1133">Transmembrane helix</keyword>
<feature type="transmembrane region" description="Helical" evidence="1">
    <location>
        <begin position="110"/>
        <end position="131"/>
    </location>
</feature>
<evidence type="ECO:0000313" key="4">
    <source>
        <dbReference type="Proteomes" id="UP000285575"/>
    </source>
</evidence>
<evidence type="ECO:0000259" key="2">
    <source>
        <dbReference type="Pfam" id="PF03872"/>
    </source>
</evidence>
<reference evidence="3 4" key="1">
    <citation type="submission" date="2019-01" db="EMBL/GenBank/DDBJ databases">
        <authorList>
            <person name="Chen W.-M."/>
        </authorList>
    </citation>
    <scope>NUCLEOTIDE SEQUENCE [LARGE SCALE GENOMIC DNA]</scope>
    <source>
        <strain evidence="3 4">KYPY4</strain>
    </source>
</reference>